<evidence type="ECO:0000256" key="5">
    <source>
        <dbReference type="SAM" id="Phobius"/>
    </source>
</evidence>
<evidence type="ECO:0000313" key="8">
    <source>
        <dbReference type="Proteomes" id="UP000609849"/>
    </source>
</evidence>
<accession>A0ABR7JJW5</accession>
<dbReference type="InterPro" id="IPR049453">
    <property type="entry name" value="Memb_transporter_dom"/>
</dbReference>
<feature type="transmembrane region" description="Helical" evidence="5">
    <location>
        <begin position="434"/>
        <end position="455"/>
    </location>
</feature>
<evidence type="ECO:0000256" key="3">
    <source>
        <dbReference type="ARBA" id="ARBA00022989"/>
    </source>
</evidence>
<keyword evidence="3 5" id="KW-1133">Transmembrane helix</keyword>
<keyword evidence="4 5" id="KW-0472">Membrane</keyword>
<evidence type="ECO:0000259" key="6">
    <source>
        <dbReference type="Pfam" id="PF13515"/>
    </source>
</evidence>
<name>A0ABR7JJW5_9FIRM</name>
<feature type="transmembrane region" description="Helical" evidence="5">
    <location>
        <begin position="461"/>
        <end position="479"/>
    </location>
</feature>
<proteinExistence type="predicted"/>
<evidence type="ECO:0000313" key="7">
    <source>
        <dbReference type="EMBL" id="MBC5995208.1"/>
    </source>
</evidence>
<feature type="transmembrane region" description="Helical" evidence="5">
    <location>
        <begin position="33"/>
        <end position="51"/>
    </location>
</feature>
<dbReference type="RefSeq" id="WP_153971570.1">
    <property type="nucleotide sequence ID" value="NZ_JACRWE010000001.1"/>
</dbReference>
<dbReference type="EMBL" id="JACRWE010000001">
    <property type="protein sequence ID" value="MBC5995208.1"/>
    <property type="molecule type" value="Genomic_DNA"/>
</dbReference>
<sequence length="636" mass="72781">MNKKLIMSKSITFILVVAFVVLFKLIFGEENSLIGITTITATLMFLGKDLTLSPIRNASRLVLLNLFIGIAATLSASNMWIGICINFITLFIISYILCYNLENPMYFPFTLQYLFLLSCPVSIEQIPKRLLALAFGGIFIIIVQLIVNRNRISKNGSMILVNVCDSLLSRIELLKDNSLKDVEEDGIEANINAFRKMVYDKREVDYYLTEEGRIKLNLSAALENIYTMLSIIKEPSKTSFILKDLESLILETKAILEGNESKKDLYSDMNVFLSECNERNIDDLMTLQILDSTIFLVDTIDELKNLKKENYNLVKQVENIPKDRDDSLFKYMYSDKKSLRFCYAIRIAITITLGAFITDFFKLSEGRWIMFTILSLVNPLYEVSKSKVGYRVIATILGGILVTVLFSIFKDMTSRTIILMLAGYINSYIGQYKYNMILVTVSAIGSAAIVGNVAGLTLSRIFFVVLGALMAIVANKYIFPYKLEDSNQELEKIHTLSVIEMLREIYNVAEGIKKPHSIKNLLIVTSLVEDKLKLNNQILHNSYYEELIKERRFLVTNIYELYIWIIREKVNPEYMKYVLSEINMLISYENEPIENMIKDIKADIKAVNDLKTKITLSSIAIILKELEKISELKKFV</sequence>
<organism evidence="7 8">
    <name type="scientific">Romboutsia faecis</name>
    <dbReference type="NCBI Taxonomy" id="2764597"/>
    <lineage>
        <taxon>Bacteria</taxon>
        <taxon>Bacillati</taxon>
        <taxon>Bacillota</taxon>
        <taxon>Clostridia</taxon>
        <taxon>Peptostreptococcales</taxon>
        <taxon>Peptostreptococcaceae</taxon>
        <taxon>Romboutsia</taxon>
    </lineage>
</organism>
<feature type="domain" description="Integral membrane bound transporter" evidence="6">
    <location>
        <begin position="354"/>
        <end position="473"/>
    </location>
</feature>
<reference evidence="7 8" key="1">
    <citation type="submission" date="2020-08" db="EMBL/GenBank/DDBJ databases">
        <authorList>
            <person name="Liu C."/>
            <person name="Sun Q."/>
        </authorList>
    </citation>
    <scope>NUCLEOTIDE SEQUENCE [LARGE SCALE GENOMIC DNA]</scope>
    <source>
        <strain evidence="7 8">NSJ-18</strain>
    </source>
</reference>
<comment type="caution">
    <text evidence="7">The sequence shown here is derived from an EMBL/GenBank/DDBJ whole genome shotgun (WGS) entry which is preliminary data.</text>
</comment>
<feature type="transmembrane region" description="Helical" evidence="5">
    <location>
        <begin position="80"/>
        <end position="98"/>
    </location>
</feature>
<gene>
    <name evidence="7" type="ORF">H8923_00415</name>
</gene>
<feature type="transmembrane region" description="Helical" evidence="5">
    <location>
        <begin position="341"/>
        <end position="361"/>
    </location>
</feature>
<dbReference type="Proteomes" id="UP000609849">
    <property type="component" value="Unassembled WGS sequence"/>
</dbReference>
<evidence type="ECO:0000256" key="4">
    <source>
        <dbReference type="ARBA" id="ARBA00023136"/>
    </source>
</evidence>
<feature type="transmembrane region" description="Helical" evidence="5">
    <location>
        <begin position="388"/>
        <end position="409"/>
    </location>
</feature>
<evidence type="ECO:0000256" key="1">
    <source>
        <dbReference type="ARBA" id="ARBA00004141"/>
    </source>
</evidence>
<dbReference type="Pfam" id="PF13515">
    <property type="entry name" value="FUSC_2"/>
    <property type="match status" value="1"/>
</dbReference>
<protein>
    <submittedName>
        <fullName evidence="7">FUSC family protein</fullName>
    </submittedName>
</protein>
<feature type="transmembrane region" description="Helical" evidence="5">
    <location>
        <begin position="129"/>
        <end position="147"/>
    </location>
</feature>
<evidence type="ECO:0000256" key="2">
    <source>
        <dbReference type="ARBA" id="ARBA00022692"/>
    </source>
</evidence>
<keyword evidence="2 5" id="KW-0812">Transmembrane</keyword>
<keyword evidence="8" id="KW-1185">Reference proteome</keyword>
<comment type="subcellular location">
    <subcellularLocation>
        <location evidence="1">Membrane</location>
        <topology evidence="1">Multi-pass membrane protein</topology>
    </subcellularLocation>
</comment>
<feature type="transmembrane region" description="Helical" evidence="5">
    <location>
        <begin position="7"/>
        <end position="27"/>
    </location>
</feature>